<organism evidence="9">
    <name type="scientific">hydrothermal vent metagenome</name>
    <dbReference type="NCBI Taxonomy" id="652676"/>
    <lineage>
        <taxon>unclassified sequences</taxon>
        <taxon>metagenomes</taxon>
        <taxon>ecological metagenomes</taxon>
    </lineage>
</organism>
<dbReference type="Pfam" id="PF02569">
    <property type="entry name" value="Pantoate_ligase"/>
    <property type="match status" value="1"/>
</dbReference>
<dbReference type="AlphaFoldDB" id="A0A1W1DEM0"/>
<reference evidence="9" key="1">
    <citation type="submission" date="2016-10" db="EMBL/GenBank/DDBJ databases">
        <authorList>
            <person name="de Groot N.N."/>
        </authorList>
    </citation>
    <scope>NUCLEOTIDE SEQUENCE</scope>
</reference>
<dbReference type="GO" id="GO:0005829">
    <property type="term" value="C:cytosol"/>
    <property type="evidence" value="ECO:0007669"/>
    <property type="project" value="TreeGrafter"/>
</dbReference>
<gene>
    <name evidence="9" type="ORF">MNB_SUP05-11-272</name>
</gene>
<dbReference type="InterPro" id="IPR003721">
    <property type="entry name" value="Pantoate_ligase"/>
</dbReference>
<dbReference type="PANTHER" id="PTHR21299">
    <property type="entry name" value="CYTIDYLATE KINASE/PANTOATE-BETA-ALANINE LIGASE"/>
    <property type="match status" value="1"/>
</dbReference>
<keyword evidence="6" id="KW-0547">Nucleotide-binding</keyword>
<dbReference type="Gene3D" id="3.40.50.620">
    <property type="entry name" value="HUPs"/>
    <property type="match status" value="1"/>
</dbReference>
<dbReference type="GO" id="GO:0015940">
    <property type="term" value="P:pantothenate biosynthetic process"/>
    <property type="evidence" value="ECO:0007669"/>
    <property type="project" value="UniProtKB-UniPathway"/>
</dbReference>
<dbReference type="NCBIfam" id="TIGR00125">
    <property type="entry name" value="cyt_tran_rel"/>
    <property type="match status" value="1"/>
</dbReference>
<evidence type="ECO:0000256" key="2">
    <source>
        <dbReference type="ARBA" id="ARBA00009256"/>
    </source>
</evidence>
<dbReference type="CDD" id="cd00560">
    <property type="entry name" value="PanC"/>
    <property type="match status" value="1"/>
</dbReference>
<comment type="catalytic activity">
    <reaction evidence="8">
        <text>(R)-pantoate + beta-alanine + ATP = (R)-pantothenate + AMP + diphosphate + H(+)</text>
        <dbReference type="Rhea" id="RHEA:10912"/>
        <dbReference type="ChEBI" id="CHEBI:15378"/>
        <dbReference type="ChEBI" id="CHEBI:15980"/>
        <dbReference type="ChEBI" id="CHEBI:29032"/>
        <dbReference type="ChEBI" id="CHEBI:30616"/>
        <dbReference type="ChEBI" id="CHEBI:33019"/>
        <dbReference type="ChEBI" id="CHEBI:57966"/>
        <dbReference type="ChEBI" id="CHEBI:456215"/>
        <dbReference type="EC" id="6.3.2.1"/>
    </reaction>
</comment>
<sequence length="279" mass="31387">MKTHTTIQSLQSTIDSWHSQGQHIAFVPTMGGLHDGHLALVELAKQKADKVVVSIFVNPTQFGENEDFGQYPNTFEQDNVLLEQHQVDGLFIPSIEQIYPQGLDSDIKVGEMGDILCGASRPGHFQGVAQVVYRLFDIVKPDMAIFGQKDYQQLLLITQMADQYFPEIKLLSQPTIREQDGLAMSTRNQYLSIDERKIAPRLYQALLQAKQDYLDNASVEVLTNRAKNTLSEDFKVDYFEALDANTLKQITDNTSKIAILCAVYLGSTRLIDNIIFNKG</sequence>
<evidence type="ECO:0000256" key="5">
    <source>
        <dbReference type="ARBA" id="ARBA00022655"/>
    </source>
</evidence>
<comment type="similarity">
    <text evidence="2">Belongs to the pantothenate synthetase family.</text>
</comment>
<accession>A0A1W1DEM0</accession>
<evidence type="ECO:0000256" key="8">
    <source>
        <dbReference type="ARBA" id="ARBA00048258"/>
    </source>
</evidence>
<evidence type="ECO:0000256" key="6">
    <source>
        <dbReference type="ARBA" id="ARBA00022741"/>
    </source>
</evidence>
<dbReference type="SUPFAM" id="SSF52374">
    <property type="entry name" value="Nucleotidylyl transferase"/>
    <property type="match status" value="1"/>
</dbReference>
<evidence type="ECO:0000313" key="9">
    <source>
        <dbReference type="EMBL" id="SFV79520.1"/>
    </source>
</evidence>
<protein>
    <recommendedName>
        <fullName evidence="3">pantoate--beta-alanine ligase (AMP-forming)</fullName>
        <ecNumber evidence="3">6.3.2.1</ecNumber>
    </recommendedName>
</protein>
<dbReference type="InterPro" id="IPR014729">
    <property type="entry name" value="Rossmann-like_a/b/a_fold"/>
</dbReference>
<dbReference type="HAMAP" id="MF_00158">
    <property type="entry name" value="PanC"/>
    <property type="match status" value="1"/>
</dbReference>
<comment type="pathway">
    <text evidence="1">Cofactor biosynthesis; (R)-pantothenate biosynthesis; (R)-pantothenate from (R)-pantoate and beta-alanine: step 1/1.</text>
</comment>
<dbReference type="PANTHER" id="PTHR21299:SF1">
    <property type="entry name" value="PANTOATE--BETA-ALANINE LIGASE"/>
    <property type="match status" value="1"/>
</dbReference>
<keyword evidence="7" id="KW-0067">ATP-binding</keyword>
<dbReference type="UniPathway" id="UPA00028">
    <property type="reaction ID" value="UER00005"/>
</dbReference>
<dbReference type="GO" id="GO:0005524">
    <property type="term" value="F:ATP binding"/>
    <property type="evidence" value="ECO:0007669"/>
    <property type="project" value="UniProtKB-KW"/>
</dbReference>
<proteinExistence type="inferred from homology"/>
<evidence type="ECO:0000256" key="3">
    <source>
        <dbReference type="ARBA" id="ARBA00012219"/>
    </source>
</evidence>
<name>A0A1W1DEM0_9ZZZZ</name>
<dbReference type="EMBL" id="FPHS01000230">
    <property type="protein sequence ID" value="SFV79520.1"/>
    <property type="molecule type" value="Genomic_DNA"/>
</dbReference>
<evidence type="ECO:0000256" key="4">
    <source>
        <dbReference type="ARBA" id="ARBA00022598"/>
    </source>
</evidence>
<evidence type="ECO:0000256" key="7">
    <source>
        <dbReference type="ARBA" id="ARBA00022840"/>
    </source>
</evidence>
<dbReference type="InterPro" id="IPR004821">
    <property type="entry name" value="Cyt_trans-like"/>
</dbReference>
<keyword evidence="4 9" id="KW-0436">Ligase</keyword>
<dbReference type="Gene3D" id="3.30.1300.10">
    <property type="entry name" value="Pantoate-beta-alanine ligase, C-terminal domain"/>
    <property type="match status" value="1"/>
</dbReference>
<dbReference type="InterPro" id="IPR042176">
    <property type="entry name" value="Pantoate_ligase_C"/>
</dbReference>
<dbReference type="GO" id="GO:0004592">
    <property type="term" value="F:pantoate-beta-alanine ligase activity"/>
    <property type="evidence" value="ECO:0007669"/>
    <property type="project" value="UniProtKB-EC"/>
</dbReference>
<dbReference type="EC" id="6.3.2.1" evidence="3"/>
<keyword evidence="5" id="KW-0566">Pantothenate biosynthesis</keyword>
<evidence type="ECO:0000256" key="1">
    <source>
        <dbReference type="ARBA" id="ARBA00004990"/>
    </source>
</evidence>
<dbReference type="NCBIfam" id="TIGR00018">
    <property type="entry name" value="panC"/>
    <property type="match status" value="1"/>
</dbReference>